<dbReference type="GO" id="GO:0016740">
    <property type="term" value="F:transferase activity"/>
    <property type="evidence" value="ECO:0007669"/>
    <property type="project" value="UniProtKB-KW"/>
</dbReference>
<keyword evidence="2" id="KW-1185">Reference proteome</keyword>
<organism evidence="1 2">
    <name type="scientific">Sphingomonas chungangi</name>
    <dbReference type="NCBI Taxonomy" id="2683589"/>
    <lineage>
        <taxon>Bacteria</taxon>
        <taxon>Pseudomonadati</taxon>
        <taxon>Pseudomonadota</taxon>
        <taxon>Alphaproteobacteria</taxon>
        <taxon>Sphingomonadales</taxon>
        <taxon>Sphingomonadaceae</taxon>
        <taxon>Sphingomonas</taxon>
    </lineage>
</organism>
<keyword evidence="1" id="KW-0808">Transferase</keyword>
<dbReference type="EMBL" id="JACEIB010000003">
    <property type="protein sequence ID" value="MBA2933682.1"/>
    <property type="molecule type" value="Genomic_DNA"/>
</dbReference>
<reference evidence="1 2" key="1">
    <citation type="submission" date="2020-07" db="EMBL/GenBank/DDBJ databases">
        <authorList>
            <person name="Sun Q."/>
        </authorList>
    </citation>
    <scope>NUCLEOTIDE SEQUENCE [LARGE SCALE GENOMIC DNA]</scope>
    <source>
        <strain evidence="1 2">CGMCC 1.13654</strain>
    </source>
</reference>
<dbReference type="PANTHER" id="PTHR11012">
    <property type="entry name" value="PROTEIN KINASE-LIKE DOMAIN-CONTAINING"/>
    <property type="match status" value="1"/>
</dbReference>
<dbReference type="InterPro" id="IPR011009">
    <property type="entry name" value="Kinase-like_dom_sf"/>
</dbReference>
<accession>A0A838L518</accession>
<dbReference type="RefSeq" id="WP_160363490.1">
    <property type="nucleotide sequence ID" value="NZ_JACEIB010000003.1"/>
</dbReference>
<evidence type="ECO:0000313" key="1">
    <source>
        <dbReference type="EMBL" id="MBA2933682.1"/>
    </source>
</evidence>
<gene>
    <name evidence="1" type="ORF">HZF05_06175</name>
</gene>
<dbReference type="AlphaFoldDB" id="A0A838L518"/>
<proteinExistence type="predicted"/>
<dbReference type="SUPFAM" id="SSF56112">
    <property type="entry name" value="Protein kinase-like (PK-like)"/>
    <property type="match status" value="1"/>
</dbReference>
<dbReference type="Gene3D" id="3.90.1200.10">
    <property type="match status" value="1"/>
</dbReference>
<protein>
    <submittedName>
        <fullName evidence="1">Phosphotransferase</fullName>
    </submittedName>
</protein>
<dbReference type="InterPro" id="IPR004119">
    <property type="entry name" value="EcKL"/>
</dbReference>
<dbReference type="PANTHER" id="PTHR11012:SF30">
    <property type="entry name" value="PROTEIN KINASE-LIKE DOMAIN-CONTAINING"/>
    <property type="match status" value="1"/>
</dbReference>
<dbReference type="Proteomes" id="UP000570166">
    <property type="component" value="Unassembled WGS sequence"/>
</dbReference>
<evidence type="ECO:0000313" key="2">
    <source>
        <dbReference type="Proteomes" id="UP000570166"/>
    </source>
</evidence>
<dbReference type="Pfam" id="PF02958">
    <property type="entry name" value="EcKL"/>
    <property type="match status" value="1"/>
</dbReference>
<sequence length="381" mass="43199">MAETLAARPAAIDPNVVPRPYPSRTDPLPKGRFTPSAEWLGGLMANKYPDIVAHSMEVVELFDSHTTKLRVAVDWNGAGKAAGLPRNLCIKSNWSGLFGNVDIHALEARFYHFLTDKMTATTATCYYADWDDDGTGQGVIVLEDLIDRGGKFGHSTQHAGIDGVASGLADVAKLHAGLWDSPLITPEAAPWLPTSMDVPVDYDQVRIMWEWIEKNLEDPNFRAIAPKHYLDDPRRVERAYDRLVTFERNFQSPYCVILGDCHQGNTYILPDGERMWLDWQLGRRGHPWRDLTYFTVGSLTIEERRQSHRDLLAHYRDCLIKEGATNVIGLDEIWDQMRRWVMYGIQAWVANMDHWGQNGLPMNERFFTAGEDLGTWALLGE</sequence>
<comment type="caution">
    <text evidence="1">The sequence shown here is derived from an EMBL/GenBank/DDBJ whole genome shotgun (WGS) entry which is preliminary data.</text>
</comment>
<name>A0A838L518_9SPHN</name>